<reference evidence="2" key="1">
    <citation type="submission" date="2022-11" db="UniProtKB">
        <authorList>
            <consortium name="WormBaseParasite"/>
        </authorList>
    </citation>
    <scope>IDENTIFICATION</scope>
</reference>
<dbReference type="AlphaFoldDB" id="A0A914CMG8"/>
<proteinExistence type="predicted"/>
<evidence type="ECO:0000313" key="1">
    <source>
        <dbReference type="Proteomes" id="UP000887540"/>
    </source>
</evidence>
<sequence length="257" mass="29994">MNNHSTWTKITFDPARYPVWWYADSDCTADGFVCTKQQSWTPYVIHPRILNREYATDAMKDIIYECIWYLKTSYGYFCLIQAYIDLILLGNTVIFEGFMSVRAIYIGDYDNLGNVDFKFDDAILPWRWDYLMYYIFYSSKFATSAITFLKAFTRCIAVYLPMVFYYHAIFDEKHTLISCLVRASFQRFQTSNSAIANVKPVNNIFLKLASLLCLHGSFLCCVNGESCEKQYQHRQLLFNISQQSIAPTNLSSHQKLS</sequence>
<name>A0A914CMG8_9BILA</name>
<protein>
    <submittedName>
        <fullName evidence="2">Uncharacterized protein</fullName>
    </submittedName>
</protein>
<evidence type="ECO:0000313" key="2">
    <source>
        <dbReference type="WBParaSite" id="ACRNAN_scaffold11947.g12715.t1"/>
    </source>
</evidence>
<accession>A0A914CMG8</accession>
<organism evidence="1 2">
    <name type="scientific">Acrobeloides nanus</name>
    <dbReference type="NCBI Taxonomy" id="290746"/>
    <lineage>
        <taxon>Eukaryota</taxon>
        <taxon>Metazoa</taxon>
        <taxon>Ecdysozoa</taxon>
        <taxon>Nematoda</taxon>
        <taxon>Chromadorea</taxon>
        <taxon>Rhabditida</taxon>
        <taxon>Tylenchina</taxon>
        <taxon>Cephalobomorpha</taxon>
        <taxon>Cephaloboidea</taxon>
        <taxon>Cephalobidae</taxon>
        <taxon>Acrobeloides</taxon>
    </lineage>
</organism>
<dbReference type="Proteomes" id="UP000887540">
    <property type="component" value="Unplaced"/>
</dbReference>
<keyword evidence="1" id="KW-1185">Reference proteome</keyword>
<dbReference type="WBParaSite" id="ACRNAN_scaffold11947.g12715.t1">
    <property type="protein sequence ID" value="ACRNAN_scaffold11947.g12715.t1"/>
    <property type="gene ID" value="ACRNAN_scaffold11947.g12715"/>
</dbReference>